<dbReference type="InterPro" id="IPR014001">
    <property type="entry name" value="Helicase_ATP-bd"/>
</dbReference>
<dbReference type="InterPro" id="IPR038718">
    <property type="entry name" value="SNF2-like_sf"/>
</dbReference>
<evidence type="ECO:0000259" key="3">
    <source>
        <dbReference type="PROSITE" id="PS51194"/>
    </source>
</evidence>
<name>E6PXR6_9ZZZZ</name>
<organism evidence="4">
    <name type="scientific">mine drainage metagenome</name>
    <dbReference type="NCBI Taxonomy" id="410659"/>
    <lineage>
        <taxon>unclassified sequences</taxon>
        <taxon>metagenomes</taxon>
        <taxon>ecological metagenomes</taxon>
    </lineage>
</organism>
<dbReference type="PANTHER" id="PTHR45766:SF6">
    <property type="entry name" value="SWI_SNF-RELATED MATRIX-ASSOCIATED ACTIN-DEPENDENT REGULATOR OF CHROMATIN SUBFAMILY A-LIKE PROTEIN 1"/>
    <property type="match status" value="1"/>
</dbReference>
<feature type="domain" description="Helicase C-terminal" evidence="3">
    <location>
        <begin position="578"/>
        <end position="721"/>
    </location>
</feature>
<dbReference type="EMBL" id="CABN01000045">
    <property type="protein sequence ID" value="CBH99725.1"/>
    <property type="molecule type" value="Genomic_DNA"/>
</dbReference>
<evidence type="ECO:0000259" key="2">
    <source>
        <dbReference type="PROSITE" id="PS51192"/>
    </source>
</evidence>
<sequence>MRYRTIASQGSKPDLASGATYLFGHKMCRMDAFVEVDGGADGIGKIIDFDEETAEVEYFESPAGPSLRTVRVPVERIRGVELGAQTRVFWLDPEENSWFAGRVDGGLVSAAAIMAKEDHYHVRFPNNQDARIPVSQLYVRWSHPVEDPTHYLAARVTDTPFFSDGRSRFVRHIMEQRAAFGGLTALASSAVELLEHQVAIVRRILADPIERYLLADEVGLGKTIEAGILIRQHVIDLPDTARVLIIVPEHLVSQWEDELESKMFLGSEDGVNVVPETALLDSRLNSANPTLLVVDEAHRPALRAFSSDPGERRAYNQLRLLAIRVPRLLLLSGTPVLHQEDGFLAMLHLIDPDAYPLHDLDSFRRRVEERQSVAEAIADLADDASSFFAEDAIARLEHAFQSDPRLMELCSIARLHLHESLDSAGRIASLSNLRSHVAEAYRLDRRILRTRRGDPRVEMYLPKRTGLVTIEHEDQGRLEAFDFLDAWRSSVDYGEVDDRNKENLFATLVASALSHPLVLLRQMDARLALRCGERVPSLPEDRRKIFGIEWAFEGEKEFLEQRRRLIAEALGREERAVRLAEWLRANPDVRKAIVFVDDPKVANRVQETLKESLDSEFVLRYLGDSDSVRIFEKSIKLSILVCDGTVEEGLNLQRCGAATVHYDLPLEPARVEQRIGRVDRIEGRGQIRNVAFTGNYPYESEWLQCLNQAIRVFDRSVAPLQYVLAEGTNRIRVALLSEGQGAIEQEAGRLSDRTTGLDSELRRIRAQESIDAIDGGQTQESDFFDALVENDDLVSTEGERAVNSWLVERLQFARHVPERGITRYAYDRRQPTLLPALQVAARFIGCIDKDALRISREGFPFLPVTFDRVIAEKSRVGLLRVGHPLMQGIETLIRSDDRGMAFAMWRYVPHSLKVPRLFFRFDFVVEVDLAHAYEAGAAQISSREALRRRADEAFPVSHRTIWLTSDLDEVKTPALLRILDMPYSKRLRPNGGFDLNLRPESWDGASSAISLGDWPSLCANARDKAEQKMRSDPAFRKQLSASAERVRHTAAAVSIALSSRIARLSGPSKDSEERIADLEACLSRSLEQGIEEPSIRVDSAGSVILASTPLGGE</sequence>
<feature type="domain" description="Helicase ATP-binding" evidence="2">
    <location>
        <begin position="203"/>
        <end position="353"/>
    </location>
</feature>
<dbReference type="Gene3D" id="3.40.50.10810">
    <property type="entry name" value="Tandem AAA-ATPase domain"/>
    <property type="match status" value="2"/>
</dbReference>
<dbReference type="InterPro" id="IPR000330">
    <property type="entry name" value="SNF2_N"/>
</dbReference>
<dbReference type="PROSITE" id="PS51194">
    <property type="entry name" value="HELICASE_CTER"/>
    <property type="match status" value="1"/>
</dbReference>
<dbReference type="InterPro" id="IPR001650">
    <property type="entry name" value="Helicase_C-like"/>
</dbReference>
<comment type="caution">
    <text evidence="4">The sequence shown here is derived from an EMBL/GenBank/DDBJ whole genome shotgun (WGS) entry which is preliminary data.</text>
</comment>
<dbReference type="Gene3D" id="3.40.50.300">
    <property type="entry name" value="P-loop containing nucleotide triphosphate hydrolases"/>
    <property type="match status" value="1"/>
</dbReference>
<dbReference type="SMART" id="SM00487">
    <property type="entry name" value="DEXDc"/>
    <property type="match status" value="1"/>
</dbReference>
<dbReference type="PANTHER" id="PTHR45766">
    <property type="entry name" value="DNA ANNEALING HELICASE AND ENDONUCLEASE ZRANB3 FAMILY MEMBER"/>
    <property type="match status" value="1"/>
</dbReference>
<accession>E6PXR6</accession>
<dbReference type="Pfam" id="PF00176">
    <property type="entry name" value="SNF2-rel_dom"/>
    <property type="match status" value="1"/>
</dbReference>
<dbReference type="SUPFAM" id="SSF52540">
    <property type="entry name" value="P-loop containing nucleoside triphosphate hydrolases"/>
    <property type="match status" value="2"/>
</dbReference>
<proteinExistence type="predicted"/>
<reference evidence="4" key="1">
    <citation type="submission" date="2009-10" db="EMBL/GenBank/DDBJ databases">
        <title>Diversity of trophic interactions inside an arsenic-rich microbial ecosystem.</title>
        <authorList>
            <person name="Bertin P.N."/>
            <person name="Heinrich-Salmeron A."/>
            <person name="Pelletier E."/>
            <person name="Goulhen-Chollet F."/>
            <person name="Arsene-Ploetze F."/>
            <person name="Gallien S."/>
            <person name="Calteau A."/>
            <person name="Vallenet D."/>
            <person name="Casiot C."/>
            <person name="Chane-Woon-Ming B."/>
            <person name="Giloteaux L."/>
            <person name="Barakat M."/>
            <person name="Bonnefoy V."/>
            <person name="Bruneel O."/>
            <person name="Chandler M."/>
            <person name="Cleiss J."/>
            <person name="Duran R."/>
            <person name="Elbaz-Poulichet F."/>
            <person name="Fonknechten N."/>
            <person name="Lauga B."/>
            <person name="Mornico D."/>
            <person name="Ortet P."/>
            <person name="Schaeffer C."/>
            <person name="Siguier P."/>
            <person name="Alexander Thil Smith A."/>
            <person name="Van Dorsselaer A."/>
            <person name="Weissenbach J."/>
            <person name="Medigue C."/>
            <person name="Le Paslier D."/>
        </authorList>
    </citation>
    <scope>NUCLEOTIDE SEQUENCE</scope>
</reference>
<evidence type="ECO:0000313" key="4">
    <source>
        <dbReference type="EMBL" id="CBH99725.1"/>
    </source>
</evidence>
<dbReference type="AlphaFoldDB" id="E6PXR6"/>
<dbReference type="PROSITE" id="PS51192">
    <property type="entry name" value="HELICASE_ATP_BIND_1"/>
    <property type="match status" value="1"/>
</dbReference>
<keyword evidence="1" id="KW-0378">Hydrolase</keyword>
<gene>
    <name evidence="4" type="ORF">CARN3_0671</name>
</gene>
<dbReference type="NCBIfam" id="NF041062">
    <property type="entry name" value="DpdE"/>
    <property type="match status" value="1"/>
</dbReference>
<dbReference type="GO" id="GO:0016787">
    <property type="term" value="F:hydrolase activity"/>
    <property type="evidence" value="ECO:0007669"/>
    <property type="project" value="UniProtKB-KW"/>
</dbReference>
<dbReference type="InterPro" id="IPR027417">
    <property type="entry name" value="P-loop_NTPase"/>
</dbReference>
<dbReference type="GO" id="GO:0005524">
    <property type="term" value="F:ATP binding"/>
    <property type="evidence" value="ECO:0007669"/>
    <property type="project" value="InterPro"/>
</dbReference>
<evidence type="ECO:0000256" key="1">
    <source>
        <dbReference type="ARBA" id="ARBA00022801"/>
    </source>
</evidence>
<protein>
    <submittedName>
        <fullName evidence="4">Putative Type III restriction enzyme, res subunit</fullName>
    </submittedName>
</protein>